<dbReference type="OrthoDB" id="45428at2759"/>
<evidence type="ECO:0000313" key="3">
    <source>
        <dbReference type="Proteomes" id="UP000266841"/>
    </source>
</evidence>
<name>K0R576_THAOC</name>
<protein>
    <recommendedName>
        <fullName evidence="4">SAP domain-containing protein</fullName>
    </recommendedName>
</protein>
<evidence type="ECO:0000256" key="1">
    <source>
        <dbReference type="SAM" id="MobiDB-lite"/>
    </source>
</evidence>
<feature type="compositionally biased region" description="Polar residues" evidence="1">
    <location>
        <begin position="62"/>
        <end position="71"/>
    </location>
</feature>
<gene>
    <name evidence="2" type="ORF">THAOC_37879</name>
</gene>
<dbReference type="Proteomes" id="UP000266841">
    <property type="component" value="Unassembled WGS sequence"/>
</dbReference>
<feature type="compositionally biased region" description="Polar residues" evidence="1">
    <location>
        <begin position="1"/>
        <end position="20"/>
    </location>
</feature>
<keyword evidence="3" id="KW-1185">Reference proteome</keyword>
<feature type="region of interest" description="Disordered" evidence="1">
    <location>
        <begin position="1"/>
        <end position="41"/>
    </location>
</feature>
<dbReference type="AlphaFoldDB" id="K0R576"/>
<sequence length="558" mass="63282">MLAHQTPSQASQQHLTTSMKSEVPSGVRQRERRTGWAVQVAGVLKPTPPKLELRQQRLLLQSKANTSQGNRRSPRTTERVEQKKKKSNSNASGKQLVEGMKWIAERFRKELEYHWFSAADWCALMNELNCPHLKKFKLEELKPEVLSRTFHSTSAGLGGVDAMDLYDAGMSGWFHNRSSSGGQKDQKAHYYCFGTKGEPLPENNRPATRGFSALIAEANKVRADLMAAMKVATPDRHAADGASVRDATIPPALESRRGPDTPARKANAKLETAAIKAKDVMSDAKNFKLFVRDSVTMPDDPAEQAKIVYRAICDRLDRLKEGMVCWANVIQGASKDDGDIKMAAGYLGRHNHDDKLKVGEVQTMVFRETDKGPFHWSEKDREDNKYDDFGDWDWVDLTCDELREKLEAKNVDSRGVKKTIQRRCTNSGISIRKRVQKLKTLGWVGKPKGVFQILWERGFIDPMRINDYTMNGSIDKSTGLRDNELSLNYLIRQCVDFLHEKTLLQYNGEALGCIVDRSPKCTPEIAGDGIEFDWAMAKLWFRMQKVEKRKKKQDFLET</sequence>
<comment type="caution">
    <text evidence="2">The sequence shown here is derived from an EMBL/GenBank/DDBJ whole genome shotgun (WGS) entry which is preliminary data.</text>
</comment>
<evidence type="ECO:0008006" key="4">
    <source>
        <dbReference type="Google" id="ProtNLM"/>
    </source>
</evidence>
<proteinExistence type="predicted"/>
<feature type="region of interest" description="Disordered" evidence="1">
    <location>
        <begin position="236"/>
        <end position="265"/>
    </location>
</feature>
<dbReference type="EMBL" id="AGNL01050808">
    <property type="protein sequence ID" value="EJK43656.1"/>
    <property type="molecule type" value="Genomic_DNA"/>
</dbReference>
<feature type="compositionally biased region" description="Basic and acidic residues" evidence="1">
    <location>
        <begin position="254"/>
        <end position="263"/>
    </location>
</feature>
<accession>K0R576</accession>
<evidence type="ECO:0000313" key="2">
    <source>
        <dbReference type="EMBL" id="EJK43656.1"/>
    </source>
</evidence>
<organism evidence="2 3">
    <name type="scientific">Thalassiosira oceanica</name>
    <name type="common">Marine diatom</name>
    <dbReference type="NCBI Taxonomy" id="159749"/>
    <lineage>
        <taxon>Eukaryota</taxon>
        <taxon>Sar</taxon>
        <taxon>Stramenopiles</taxon>
        <taxon>Ochrophyta</taxon>
        <taxon>Bacillariophyta</taxon>
        <taxon>Coscinodiscophyceae</taxon>
        <taxon>Thalassiosirophycidae</taxon>
        <taxon>Thalassiosirales</taxon>
        <taxon>Thalassiosiraceae</taxon>
        <taxon>Thalassiosira</taxon>
    </lineage>
</organism>
<reference evidence="2 3" key="1">
    <citation type="journal article" date="2012" name="Genome Biol.">
        <title>Genome and low-iron response of an oceanic diatom adapted to chronic iron limitation.</title>
        <authorList>
            <person name="Lommer M."/>
            <person name="Specht M."/>
            <person name="Roy A.S."/>
            <person name="Kraemer L."/>
            <person name="Andreson R."/>
            <person name="Gutowska M.A."/>
            <person name="Wolf J."/>
            <person name="Bergner S.V."/>
            <person name="Schilhabel M.B."/>
            <person name="Klostermeier U.C."/>
            <person name="Beiko R.G."/>
            <person name="Rosenstiel P."/>
            <person name="Hippler M."/>
            <person name="Laroche J."/>
        </authorList>
    </citation>
    <scope>NUCLEOTIDE SEQUENCE [LARGE SCALE GENOMIC DNA]</scope>
    <source>
        <strain evidence="2 3">CCMP1005</strain>
    </source>
</reference>
<feature type="region of interest" description="Disordered" evidence="1">
    <location>
        <begin position="61"/>
        <end position="93"/>
    </location>
</feature>